<gene>
    <name evidence="1" type="ORF">OL599_13430</name>
</gene>
<proteinExistence type="predicted"/>
<evidence type="ECO:0000313" key="1">
    <source>
        <dbReference type="EMBL" id="MCW3475580.1"/>
    </source>
</evidence>
<dbReference type="AlphaFoldDB" id="A0AA42CI67"/>
<reference evidence="1" key="2">
    <citation type="submission" date="2022-10" db="EMBL/GenBank/DDBJ databases">
        <authorList>
            <person name="Trinh H.N."/>
        </authorList>
    </citation>
    <scope>NUCLEOTIDE SEQUENCE</scope>
    <source>
        <strain evidence="1">RN2-1</strain>
    </source>
</reference>
<protein>
    <submittedName>
        <fullName evidence="1">Uncharacterized protein</fullName>
    </submittedName>
</protein>
<keyword evidence="2" id="KW-1185">Reference proteome</keyword>
<name>A0AA42CI67_9PROT</name>
<accession>A0AA42CI67</accession>
<reference evidence="1" key="1">
    <citation type="submission" date="2022-09" db="EMBL/GenBank/DDBJ databases">
        <title>Rhodovastum sp. nov. RN2-1 isolated from soil in Seongnam, South Korea.</title>
        <authorList>
            <person name="Le N.T."/>
        </authorList>
    </citation>
    <scope>NUCLEOTIDE SEQUENCE</scope>
    <source>
        <strain evidence="1">RN2-1</strain>
    </source>
</reference>
<dbReference type="Proteomes" id="UP001165679">
    <property type="component" value="Unassembled WGS sequence"/>
</dbReference>
<sequence>MTIQEGLDGGSGVTERLCGWKPRRYHSMIDGRAHADGGGIFGSRDRFMQRDREGFVILTSAWRAKSRAEEETS</sequence>
<evidence type="ECO:0000313" key="2">
    <source>
        <dbReference type="Proteomes" id="UP001165679"/>
    </source>
</evidence>
<comment type="caution">
    <text evidence="1">The sequence shown here is derived from an EMBL/GenBank/DDBJ whole genome shotgun (WGS) entry which is preliminary data.</text>
</comment>
<organism evidence="1 2">
    <name type="scientific">Limobrevibacterium gyesilva</name>
    <dbReference type="NCBI Taxonomy" id="2991712"/>
    <lineage>
        <taxon>Bacteria</taxon>
        <taxon>Pseudomonadati</taxon>
        <taxon>Pseudomonadota</taxon>
        <taxon>Alphaproteobacteria</taxon>
        <taxon>Acetobacterales</taxon>
        <taxon>Acetobacteraceae</taxon>
        <taxon>Limobrevibacterium</taxon>
    </lineage>
</organism>
<dbReference type="RefSeq" id="WP_264714295.1">
    <property type="nucleotide sequence ID" value="NZ_JAPDNT010000009.1"/>
</dbReference>
<dbReference type="EMBL" id="JAPDNT010000009">
    <property type="protein sequence ID" value="MCW3475580.1"/>
    <property type="molecule type" value="Genomic_DNA"/>
</dbReference>